<sequence length="205" mass="23469">MCCNTDRYRSQQNEYLFNDMSYDEAGVRRRQESYSTATVAVRSFSAQTDINGINRDGKTKKQSEYIDQQGSNYLQSSQNNQPQKSEYSNYTIHKSGQKFEWDNQTAMPNQFELPGYQEHVKYSSFRNNSIKMNNNNNSTGNHQNNSGSLVGSNNFFNQTTKSSLNQLTQNQLHYGSTFDVIPETPENYKLEQALSNGSQLDLDAI</sequence>
<gene>
    <name evidence="2" type="primary">Contig10442.g11144</name>
    <name evidence="2" type="ORF">STYLEM_8788</name>
</gene>
<keyword evidence="3" id="KW-1185">Reference proteome</keyword>
<organism evidence="2 3">
    <name type="scientific">Stylonychia lemnae</name>
    <name type="common">Ciliate</name>
    <dbReference type="NCBI Taxonomy" id="5949"/>
    <lineage>
        <taxon>Eukaryota</taxon>
        <taxon>Sar</taxon>
        <taxon>Alveolata</taxon>
        <taxon>Ciliophora</taxon>
        <taxon>Intramacronucleata</taxon>
        <taxon>Spirotrichea</taxon>
        <taxon>Stichotrichia</taxon>
        <taxon>Sporadotrichida</taxon>
        <taxon>Oxytrichidae</taxon>
        <taxon>Stylonychinae</taxon>
        <taxon>Stylonychia</taxon>
    </lineage>
</organism>
<dbReference type="Proteomes" id="UP000039865">
    <property type="component" value="Unassembled WGS sequence"/>
</dbReference>
<name>A0A078AD78_STYLE</name>
<evidence type="ECO:0000256" key="1">
    <source>
        <dbReference type="SAM" id="MobiDB-lite"/>
    </source>
</evidence>
<protein>
    <submittedName>
        <fullName evidence="2">Uncharacterized protein</fullName>
    </submittedName>
</protein>
<dbReference type="InParanoid" id="A0A078AD78"/>
<evidence type="ECO:0000313" key="2">
    <source>
        <dbReference type="EMBL" id="CDW79796.1"/>
    </source>
</evidence>
<reference evidence="2 3" key="1">
    <citation type="submission" date="2014-06" db="EMBL/GenBank/DDBJ databases">
        <authorList>
            <person name="Swart Estienne"/>
        </authorList>
    </citation>
    <scope>NUCLEOTIDE SEQUENCE [LARGE SCALE GENOMIC DNA]</scope>
    <source>
        <strain evidence="2 3">130c</strain>
    </source>
</reference>
<proteinExistence type="predicted"/>
<dbReference type="AlphaFoldDB" id="A0A078AD78"/>
<accession>A0A078AD78</accession>
<dbReference type="EMBL" id="CCKQ01008349">
    <property type="protein sequence ID" value="CDW79796.1"/>
    <property type="molecule type" value="Genomic_DNA"/>
</dbReference>
<evidence type="ECO:0000313" key="3">
    <source>
        <dbReference type="Proteomes" id="UP000039865"/>
    </source>
</evidence>
<feature type="compositionally biased region" description="Low complexity" evidence="1">
    <location>
        <begin position="128"/>
        <end position="146"/>
    </location>
</feature>
<feature type="region of interest" description="Disordered" evidence="1">
    <location>
        <begin position="128"/>
        <end position="154"/>
    </location>
</feature>